<organism evidence="1 2">
    <name type="scientific">Candidatus Obscuribacter phosphatis</name>
    <dbReference type="NCBI Taxonomy" id="1906157"/>
    <lineage>
        <taxon>Bacteria</taxon>
        <taxon>Bacillati</taxon>
        <taxon>Candidatus Melainabacteria</taxon>
        <taxon>Candidatus Obscuribacterales</taxon>
        <taxon>Candidatus Obscuribacteraceae</taxon>
        <taxon>Candidatus Obscuribacter</taxon>
    </lineage>
</organism>
<dbReference type="EMBL" id="JAFLCK010000046">
    <property type="protein sequence ID" value="MBN8662648.1"/>
    <property type="molecule type" value="Genomic_DNA"/>
</dbReference>
<dbReference type="Pfam" id="PF14430">
    <property type="entry name" value="Imm1"/>
    <property type="match status" value="1"/>
</dbReference>
<dbReference type="AlphaFoldDB" id="A0A8J7PII6"/>
<accession>A0A8J7PII6</accession>
<reference evidence="1" key="1">
    <citation type="submission" date="2021-02" db="EMBL/GenBank/DDBJ databases">
        <title>Genome-Resolved Metagenomics of a Microbial Community Performing Photosynthetic Biological Nutrient Removal.</title>
        <authorList>
            <person name="Mcdaniel E.A."/>
        </authorList>
    </citation>
    <scope>NUCLEOTIDE SEQUENCE</scope>
    <source>
        <strain evidence="1">UWPOB_OBS1</strain>
    </source>
</reference>
<gene>
    <name evidence="1" type="ORF">J0M35_19930</name>
</gene>
<dbReference type="Proteomes" id="UP000664277">
    <property type="component" value="Unassembled WGS sequence"/>
</dbReference>
<name>A0A8J7PII6_9BACT</name>
<proteinExistence type="predicted"/>
<dbReference type="InterPro" id="IPR025680">
    <property type="entry name" value="DddI"/>
</dbReference>
<protein>
    <recommendedName>
        <fullName evidence="3">Immunity protein Imm1</fullName>
    </recommendedName>
</protein>
<evidence type="ECO:0008006" key="3">
    <source>
        <dbReference type="Google" id="ProtNLM"/>
    </source>
</evidence>
<sequence>MKLEFQDFGIEPQPNQSFDNAAELNAFLENQRKESMMCQLISESGYKLQIGIDGDIGCAQFMSNDDEPPYLMAVTPVKVIESSHDFIMTGSATEVASENCLPFELIKKLVLEFLETGAKSQLVEWEEC</sequence>
<comment type="caution">
    <text evidence="1">The sequence shown here is derived from an EMBL/GenBank/DDBJ whole genome shotgun (WGS) entry which is preliminary data.</text>
</comment>
<evidence type="ECO:0000313" key="2">
    <source>
        <dbReference type="Proteomes" id="UP000664277"/>
    </source>
</evidence>
<evidence type="ECO:0000313" key="1">
    <source>
        <dbReference type="EMBL" id="MBN8662648.1"/>
    </source>
</evidence>